<keyword evidence="2" id="KW-1185">Reference proteome</keyword>
<dbReference type="Proteomes" id="UP001634394">
    <property type="component" value="Unassembled WGS sequence"/>
</dbReference>
<gene>
    <name evidence="1" type="ORF">ACJMK2_019398</name>
</gene>
<dbReference type="InterPro" id="IPR013783">
    <property type="entry name" value="Ig-like_fold"/>
</dbReference>
<proteinExistence type="predicted"/>
<dbReference type="InterPro" id="IPR036179">
    <property type="entry name" value="Ig-like_dom_sf"/>
</dbReference>
<accession>A0ABD3UHQ8</accession>
<dbReference type="SUPFAM" id="SSF48726">
    <property type="entry name" value="Immunoglobulin"/>
    <property type="match status" value="1"/>
</dbReference>
<dbReference type="Gene3D" id="2.60.40.10">
    <property type="entry name" value="Immunoglobulins"/>
    <property type="match status" value="1"/>
</dbReference>
<comment type="caution">
    <text evidence="1">The sequence shown here is derived from an EMBL/GenBank/DDBJ whole genome shotgun (WGS) entry which is preliminary data.</text>
</comment>
<reference evidence="1 2" key="1">
    <citation type="submission" date="2024-11" db="EMBL/GenBank/DDBJ databases">
        <title>Chromosome-level genome assembly of the freshwater bivalve Anodonta woodiana.</title>
        <authorList>
            <person name="Chen X."/>
        </authorList>
    </citation>
    <scope>NUCLEOTIDE SEQUENCE [LARGE SCALE GENOMIC DNA]</scope>
    <source>
        <strain evidence="1">MN2024</strain>
        <tissue evidence="1">Gills</tissue>
    </source>
</reference>
<evidence type="ECO:0000313" key="2">
    <source>
        <dbReference type="Proteomes" id="UP001634394"/>
    </source>
</evidence>
<protein>
    <submittedName>
        <fullName evidence="1">Uncharacterized protein</fullName>
    </submittedName>
</protein>
<dbReference type="AlphaFoldDB" id="A0ABD3UHQ8"/>
<dbReference type="EMBL" id="JBJQND010000016">
    <property type="protein sequence ID" value="KAL3848547.1"/>
    <property type="molecule type" value="Genomic_DNA"/>
</dbReference>
<name>A0ABD3UHQ8_SINWO</name>
<organism evidence="1 2">
    <name type="scientific">Sinanodonta woodiana</name>
    <name type="common">Chinese pond mussel</name>
    <name type="synonym">Anodonta woodiana</name>
    <dbReference type="NCBI Taxonomy" id="1069815"/>
    <lineage>
        <taxon>Eukaryota</taxon>
        <taxon>Metazoa</taxon>
        <taxon>Spiralia</taxon>
        <taxon>Lophotrochozoa</taxon>
        <taxon>Mollusca</taxon>
        <taxon>Bivalvia</taxon>
        <taxon>Autobranchia</taxon>
        <taxon>Heteroconchia</taxon>
        <taxon>Palaeoheterodonta</taxon>
        <taxon>Unionida</taxon>
        <taxon>Unionoidea</taxon>
        <taxon>Unionidae</taxon>
        <taxon>Unioninae</taxon>
        <taxon>Sinanodonta</taxon>
    </lineage>
</organism>
<sequence>MNITKYTVVQIYFLAFAWKNVSRNIFSCEHDDVQLTWEYDLNPGEYVKAKTWFTGENKTAKRIAYWKDTDGLKIEPAYTDRVLLAGSGQDSLILKRVTTSDEGMYTLIPSFPLSSEPDPRLALKLSIYVSPLKQQGCCKPEINATNDQLHAFLDSEQGCGKPAPIMNWNISRNKMVRNSTLILGDNDRGGTYKVCLTGPAVVTCFKGDKENLCANYTVTTERMNIFMYFFN</sequence>
<evidence type="ECO:0000313" key="1">
    <source>
        <dbReference type="EMBL" id="KAL3848547.1"/>
    </source>
</evidence>